<gene>
    <name evidence="1" type="ORF">GCM10007170_13560</name>
</gene>
<reference evidence="2" key="1">
    <citation type="journal article" date="2019" name="Int. J. Syst. Evol. Microbiol.">
        <title>The Global Catalogue of Microorganisms (GCM) 10K type strain sequencing project: providing services to taxonomists for standard genome sequencing and annotation.</title>
        <authorList>
            <consortium name="The Broad Institute Genomics Platform"/>
            <consortium name="The Broad Institute Genome Sequencing Center for Infectious Disease"/>
            <person name="Wu L."/>
            <person name="Ma J."/>
        </authorList>
    </citation>
    <scope>NUCLEOTIDE SEQUENCE [LARGE SCALE GENOMIC DNA]</scope>
    <source>
        <strain evidence="2">CGMCC 1.12778</strain>
    </source>
</reference>
<dbReference type="EMBL" id="BMFW01000004">
    <property type="protein sequence ID" value="GGH93212.1"/>
    <property type="molecule type" value="Genomic_DNA"/>
</dbReference>
<proteinExistence type="predicted"/>
<evidence type="ECO:0000313" key="1">
    <source>
        <dbReference type="EMBL" id="GGH93212.1"/>
    </source>
</evidence>
<name>A0ABQ2ALG8_9MICC</name>
<sequence>MSSVDVTPIIACGANIPMGVNPNIFVEISITHKLSGGLSTVMELPQSEDPKNAEPKFCVPDWTAAL</sequence>
<accession>A0ABQ2ALG8</accession>
<organism evidence="1 2">
    <name type="scientific">Arthrobacter liuii</name>
    <dbReference type="NCBI Taxonomy" id="1476996"/>
    <lineage>
        <taxon>Bacteria</taxon>
        <taxon>Bacillati</taxon>
        <taxon>Actinomycetota</taxon>
        <taxon>Actinomycetes</taxon>
        <taxon>Micrococcales</taxon>
        <taxon>Micrococcaceae</taxon>
        <taxon>Arthrobacter</taxon>
    </lineage>
</organism>
<protein>
    <submittedName>
        <fullName evidence="1">Uncharacterized protein</fullName>
    </submittedName>
</protein>
<keyword evidence="2" id="KW-1185">Reference proteome</keyword>
<dbReference type="Proteomes" id="UP000643279">
    <property type="component" value="Unassembled WGS sequence"/>
</dbReference>
<comment type="caution">
    <text evidence="1">The sequence shown here is derived from an EMBL/GenBank/DDBJ whole genome shotgun (WGS) entry which is preliminary data.</text>
</comment>
<evidence type="ECO:0000313" key="2">
    <source>
        <dbReference type="Proteomes" id="UP000643279"/>
    </source>
</evidence>